<evidence type="ECO:0000256" key="2">
    <source>
        <dbReference type="SAM" id="SignalP"/>
    </source>
</evidence>
<dbReference type="EMBL" id="FUWZ01000003">
    <property type="protein sequence ID" value="SKA33964.1"/>
    <property type="molecule type" value="Genomic_DNA"/>
</dbReference>
<dbReference type="AlphaFoldDB" id="A0A1T4T0H3"/>
<evidence type="ECO:0008006" key="5">
    <source>
        <dbReference type="Google" id="ProtNLM"/>
    </source>
</evidence>
<evidence type="ECO:0000313" key="4">
    <source>
        <dbReference type="Proteomes" id="UP000190367"/>
    </source>
</evidence>
<dbReference type="PROSITE" id="PS51257">
    <property type="entry name" value="PROKAR_LIPOPROTEIN"/>
    <property type="match status" value="1"/>
</dbReference>
<proteinExistence type="predicted"/>
<reference evidence="4" key="1">
    <citation type="submission" date="2017-02" db="EMBL/GenBank/DDBJ databases">
        <authorList>
            <person name="Varghese N."/>
            <person name="Submissions S."/>
        </authorList>
    </citation>
    <scope>NUCLEOTIDE SEQUENCE [LARGE SCALE GENOMIC DNA]</scope>
    <source>
        <strain evidence="4">DSM 22224</strain>
    </source>
</reference>
<accession>A0A1T4T0H3</accession>
<keyword evidence="2" id="KW-0732">Signal</keyword>
<dbReference type="STRING" id="634771.SAMN04488128_103927"/>
<evidence type="ECO:0000313" key="3">
    <source>
        <dbReference type="EMBL" id="SKA33964.1"/>
    </source>
</evidence>
<feature type="chain" id="PRO_5012865959" description="Lipoprotein" evidence="2">
    <location>
        <begin position="19"/>
        <end position="151"/>
    </location>
</feature>
<feature type="region of interest" description="Disordered" evidence="1">
    <location>
        <begin position="23"/>
        <end position="55"/>
    </location>
</feature>
<organism evidence="3 4">
    <name type="scientific">Chitinophaga eiseniae</name>
    <dbReference type="NCBI Taxonomy" id="634771"/>
    <lineage>
        <taxon>Bacteria</taxon>
        <taxon>Pseudomonadati</taxon>
        <taxon>Bacteroidota</taxon>
        <taxon>Chitinophagia</taxon>
        <taxon>Chitinophagales</taxon>
        <taxon>Chitinophagaceae</taxon>
        <taxon>Chitinophaga</taxon>
    </lineage>
</organism>
<gene>
    <name evidence="3" type="ORF">SAMN04488128_103927</name>
</gene>
<keyword evidence="4" id="KW-1185">Reference proteome</keyword>
<dbReference type="OrthoDB" id="995584at2"/>
<feature type="compositionally biased region" description="Low complexity" evidence="1">
    <location>
        <begin position="29"/>
        <end position="49"/>
    </location>
</feature>
<protein>
    <recommendedName>
        <fullName evidence="5">Lipoprotein</fullName>
    </recommendedName>
</protein>
<name>A0A1T4T0H3_9BACT</name>
<sequence>MKKYFIYLLPVCMTIACADRNNQQGKTDTTTATVNTAPPAAHNAQAPAASGNEADAAPGWADSLIQAYAQETSNELIRYAVKDKTLEWMLDRTEETDSATYLIYHLGHHMEEPDHSDPRFVTDGWVYINKATRKLYEYDLPADSLIPWQKK</sequence>
<dbReference type="Proteomes" id="UP000190367">
    <property type="component" value="Unassembled WGS sequence"/>
</dbReference>
<evidence type="ECO:0000256" key="1">
    <source>
        <dbReference type="SAM" id="MobiDB-lite"/>
    </source>
</evidence>
<dbReference type="RefSeq" id="WP_078671245.1">
    <property type="nucleotide sequence ID" value="NZ_FUWZ01000003.1"/>
</dbReference>
<feature type="signal peptide" evidence="2">
    <location>
        <begin position="1"/>
        <end position="18"/>
    </location>
</feature>